<evidence type="ECO:0000313" key="3">
    <source>
        <dbReference type="EMBL" id="KAL1547792.1"/>
    </source>
</evidence>
<keyword evidence="2" id="KW-1133">Transmembrane helix</keyword>
<proteinExistence type="inferred from homology"/>
<name>A0ABD1GUJ2_SALDI</name>
<gene>
    <name evidence="3" type="ORF">AAHA92_16105</name>
</gene>
<dbReference type="PANTHER" id="PTHR11206">
    <property type="entry name" value="MULTIDRUG RESISTANCE PROTEIN"/>
    <property type="match status" value="1"/>
</dbReference>
<keyword evidence="2" id="KW-0812">Transmembrane</keyword>
<feature type="transmembrane region" description="Helical" evidence="2">
    <location>
        <begin position="127"/>
        <end position="146"/>
    </location>
</feature>
<accession>A0ABD1GUJ2</accession>
<reference evidence="3 4" key="1">
    <citation type="submission" date="2024-06" db="EMBL/GenBank/DDBJ databases">
        <title>A chromosome level genome sequence of Diviner's sage (Salvia divinorum).</title>
        <authorList>
            <person name="Ford S.A."/>
            <person name="Ro D.-K."/>
            <person name="Ness R.W."/>
            <person name="Phillips M.A."/>
        </authorList>
    </citation>
    <scope>NUCLEOTIDE SEQUENCE [LARGE SCALE GENOMIC DNA]</scope>
    <source>
        <strain evidence="3">SAF-2024a</strain>
        <tissue evidence="3">Leaf</tissue>
    </source>
</reference>
<protein>
    <submittedName>
        <fullName evidence="3">Protein DETOXIFICATION 16-like</fullName>
    </submittedName>
</protein>
<feature type="transmembrane region" description="Helical" evidence="2">
    <location>
        <begin position="62"/>
        <end position="85"/>
    </location>
</feature>
<evidence type="ECO:0000256" key="2">
    <source>
        <dbReference type="SAM" id="Phobius"/>
    </source>
</evidence>
<comment type="caution">
    <text evidence="3">The sequence shown here is derived from an EMBL/GenBank/DDBJ whole genome shotgun (WGS) entry which is preliminary data.</text>
</comment>
<keyword evidence="4" id="KW-1185">Reference proteome</keyword>
<dbReference type="InterPro" id="IPR002528">
    <property type="entry name" value="MATE_fam"/>
</dbReference>
<feature type="transmembrane region" description="Helical" evidence="2">
    <location>
        <begin position="30"/>
        <end position="50"/>
    </location>
</feature>
<sequence length="147" mass="16349">MCFCKSFVVFWLKKLSFCLVWAVFDKATSFAVVTGFSVLLETTSALETLCGQTYGVRQYQMLGVYTQRGVVVVLALSTGLAVVWYNTGFILVGRGQDHKISVGTGEFNRWMIPGLFDVYVTVLNNEAGLFLFHILLCLTCVALSQFC</sequence>
<evidence type="ECO:0000313" key="4">
    <source>
        <dbReference type="Proteomes" id="UP001567538"/>
    </source>
</evidence>
<dbReference type="Pfam" id="PF01554">
    <property type="entry name" value="MatE"/>
    <property type="match status" value="1"/>
</dbReference>
<organism evidence="3 4">
    <name type="scientific">Salvia divinorum</name>
    <name type="common">Maria pastora</name>
    <name type="synonym">Diviner's sage</name>
    <dbReference type="NCBI Taxonomy" id="28513"/>
    <lineage>
        <taxon>Eukaryota</taxon>
        <taxon>Viridiplantae</taxon>
        <taxon>Streptophyta</taxon>
        <taxon>Embryophyta</taxon>
        <taxon>Tracheophyta</taxon>
        <taxon>Spermatophyta</taxon>
        <taxon>Magnoliopsida</taxon>
        <taxon>eudicotyledons</taxon>
        <taxon>Gunneridae</taxon>
        <taxon>Pentapetalae</taxon>
        <taxon>asterids</taxon>
        <taxon>lamiids</taxon>
        <taxon>Lamiales</taxon>
        <taxon>Lamiaceae</taxon>
        <taxon>Nepetoideae</taxon>
        <taxon>Mentheae</taxon>
        <taxon>Salviinae</taxon>
        <taxon>Salvia</taxon>
        <taxon>Salvia subgen. Calosphace</taxon>
    </lineage>
</organism>
<dbReference type="Proteomes" id="UP001567538">
    <property type="component" value="Unassembled WGS sequence"/>
</dbReference>
<comment type="similarity">
    <text evidence="1">Belongs to the multi antimicrobial extrusion (MATE) (TC 2.A.66.1) family.</text>
</comment>
<evidence type="ECO:0000256" key="1">
    <source>
        <dbReference type="ARBA" id="ARBA00010199"/>
    </source>
</evidence>
<keyword evidence="2" id="KW-0472">Membrane</keyword>
<dbReference type="EMBL" id="JBEAFC010000007">
    <property type="protein sequence ID" value="KAL1547792.1"/>
    <property type="molecule type" value="Genomic_DNA"/>
</dbReference>
<dbReference type="AlphaFoldDB" id="A0ABD1GUJ2"/>
<feature type="transmembrane region" description="Helical" evidence="2">
    <location>
        <begin position="7"/>
        <end position="24"/>
    </location>
</feature>